<dbReference type="Proteomes" id="UP000019487">
    <property type="component" value="Unassembled WGS sequence"/>
</dbReference>
<dbReference type="HOGENOM" id="CLU_612481_0_0_1"/>
<sequence length="509" mass="57994">MSVPQPECSNDINHFEEVENHENSEDDEDTTDFDDDFYNTEDMDYFDDRDLDDIDDIDNQNNNSPNPSDSSSEEPSIEGIITALSDIELDNDDDRMALTFTRGFEAFPEEVQMLIWKFTALHVRRTIVMEFGRNTFKFANCPSTPAFMHVCRRARKYGLDIFKAVNERGVSHDITDRDKFDRFYFYANPISDDFILRFGLERNCPNPVYCPIESSSSYMRSELRVAERGLESEHRELMLRRQQEQQALNAPHAIPWVIQQQVHVMLHAPPQIQNFAGAAPTTQLPVAPQLPPPAAAAAPQQGLNVNAAPLQPGAGVQLQPQGNPNPAQGAAPQQAAPAIPAPVPPRPPPPLTPGDPVFPDDNQLPEFFTNIRSVGINLDLPFSVDFDFSQMNPRALRTWAGDAIKTKFDDVFTKVLDQFPKLEYAFAVVRAHGRSNQEISNGYEFELEKKKWTEVGMAKCEGMCMGYDEFRQLDYQARRWFMMERITRGMALNKLDFGLYVQWNIQWEI</sequence>
<gene>
    <name evidence="3" type="ORF">SBOR_7430</name>
</gene>
<feature type="compositionally biased region" description="Pro residues" evidence="1">
    <location>
        <begin position="339"/>
        <end position="353"/>
    </location>
</feature>
<proteinExistence type="predicted"/>
<evidence type="ECO:0000259" key="2">
    <source>
        <dbReference type="Pfam" id="PF20150"/>
    </source>
</evidence>
<feature type="compositionally biased region" description="Basic and acidic residues" evidence="1">
    <location>
        <begin position="13"/>
        <end position="23"/>
    </location>
</feature>
<feature type="compositionally biased region" description="Low complexity" evidence="1">
    <location>
        <begin position="317"/>
        <end position="338"/>
    </location>
</feature>
<dbReference type="Pfam" id="PF20150">
    <property type="entry name" value="2EXR"/>
    <property type="match status" value="1"/>
</dbReference>
<dbReference type="AlphaFoldDB" id="W9C8P6"/>
<feature type="region of interest" description="Disordered" evidence="1">
    <location>
        <begin position="305"/>
        <end position="361"/>
    </location>
</feature>
<organism evidence="3 4">
    <name type="scientific">Sclerotinia borealis (strain F-4128)</name>
    <dbReference type="NCBI Taxonomy" id="1432307"/>
    <lineage>
        <taxon>Eukaryota</taxon>
        <taxon>Fungi</taxon>
        <taxon>Dikarya</taxon>
        <taxon>Ascomycota</taxon>
        <taxon>Pezizomycotina</taxon>
        <taxon>Leotiomycetes</taxon>
        <taxon>Helotiales</taxon>
        <taxon>Sclerotiniaceae</taxon>
        <taxon>Sclerotinia</taxon>
    </lineage>
</organism>
<reference evidence="3 4" key="1">
    <citation type="journal article" date="2014" name="Genome Announc.">
        <title>Draft genome sequence of Sclerotinia borealis, a psychrophilic plant pathogenic fungus.</title>
        <authorList>
            <person name="Mardanov A.V."/>
            <person name="Beletsky A.V."/>
            <person name="Kadnikov V.V."/>
            <person name="Ignatov A.N."/>
            <person name="Ravin N.V."/>
        </authorList>
    </citation>
    <scope>NUCLEOTIDE SEQUENCE [LARGE SCALE GENOMIC DNA]</scope>
    <source>
        <strain evidence="4">F-4157</strain>
    </source>
</reference>
<dbReference type="InterPro" id="IPR045518">
    <property type="entry name" value="2EXR"/>
</dbReference>
<feature type="domain" description="2EXR" evidence="2">
    <location>
        <begin position="104"/>
        <end position="163"/>
    </location>
</feature>
<accession>W9C8P6</accession>
<name>W9C8P6_SCLBF</name>
<keyword evidence="4" id="KW-1185">Reference proteome</keyword>
<feature type="region of interest" description="Disordered" evidence="1">
    <location>
        <begin position="1"/>
        <end position="76"/>
    </location>
</feature>
<protein>
    <recommendedName>
        <fullName evidence="2">2EXR domain-containing protein</fullName>
    </recommendedName>
</protein>
<feature type="compositionally biased region" description="Low complexity" evidence="1">
    <location>
        <begin position="59"/>
        <end position="70"/>
    </location>
</feature>
<dbReference type="EMBL" id="AYSA01000413">
    <property type="protein sequence ID" value="ESZ92173.1"/>
    <property type="molecule type" value="Genomic_DNA"/>
</dbReference>
<evidence type="ECO:0000313" key="4">
    <source>
        <dbReference type="Proteomes" id="UP000019487"/>
    </source>
</evidence>
<dbReference type="OrthoDB" id="3530434at2759"/>
<feature type="compositionally biased region" description="Acidic residues" evidence="1">
    <location>
        <begin position="24"/>
        <end position="58"/>
    </location>
</feature>
<evidence type="ECO:0000313" key="3">
    <source>
        <dbReference type="EMBL" id="ESZ92173.1"/>
    </source>
</evidence>
<comment type="caution">
    <text evidence="3">The sequence shown here is derived from an EMBL/GenBank/DDBJ whole genome shotgun (WGS) entry which is preliminary data.</text>
</comment>
<evidence type="ECO:0000256" key="1">
    <source>
        <dbReference type="SAM" id="MobiDB-lite"/>
    </source>
</evidence>